<evidence type="ECO:0000256" key="1">
    <source>
        <dbReference type="SAM" id="MobiDB-lite"/>
    </source>
</evidence>
<reference evidence="2" key="1">
    <citation type="submission" date="2021-01" db="EMBL/GenBank/DDBJ databases">
        <title>Whole genome shotgun sequence of Rugosimonospora africana NBRC 104875.</title>
        <authorList>
            <person name="Komaki H."/>
            <person name="Tamura T."/>
        </authorList>
    </citation>
    <scope>NUCLEOTIDE SEQUENCE</scope>
    <source>
        <strain evidence="2">NBRC 104875</strain>
    </source>
</reference>
<keyword evidence="3" id="KW-1185">Reference proteome</keyword>
<dbReference type="AlphaFoldDB" id="A0A8J3VS60"/>
<sequence length="180" mass="19431">MTAADDGDRAPGETTGASTGESTGESTGDGLPTIASLAELAQLVDSHGSGEELYIRWSQGPHLDLDGTGNGQISRDALTGVPLPGLSASPLAVEPWWEDRSIRVWVARRLYDYRHLRELRGPGVRPWVLIGNETGRGPDNEPLVSCREPVAWIAEDALAECERTVRGLAPRDWGPLNRGR</sequence>
<evidence type="ECO:0000313" key="3">
    <source>
        <dbReference type="Proteomes" id="UP000642748"/>
    </source>
</evidence>
<feature type="region of interest" description="Disordered" evidence="1">
    <location>
        <begin position="1"/>
        <end position="31"/>
    </location>
</feature>
<dbReference type="InterPro" id="IPR046080">
    <property type="entry name" value="DUF6098"/>
</dbReference>
<feature type="compositionally biased region" description="Basic and acidic residues" evidence="1">
    <location>
        <begin position="1"/>
        <end position="11"/>
    </location>
</feature>
<evidence type="ECO:0000313" key="2">
    <source>
        <dbReference type="EMBL" id="GIH16226.1"/>
    </source>
</evidence>
<feature type="compositionally biased region" description="Low complexity" evidence="1">
    <location>
        <begin position="12"/>
        <end position="28"/>
    </location>
</feature>
<accession>A0A8J3VS60</accession>
<gene>
    <name evidence="2" type="ORF">Raf01_43980</name>
</gene>
<dbReference type="EMBL" id="BONZ01000040">
    <property type="protein sequence ID" value="GIH16226.1"/>
    <property type="molecule type" value="Genomic_DNA"/>
</dbReference>
<organism evidence="2 3">
    <name type="scientific">Rugosimonospora africana</name>
    <dbReference type="NCBI Taxonomy" id="556532"/>
    <lineage>
        <taxon>Bacteria</taxon>
        <taxon>Bacillati</taxon>
        <taxon>Actinomycetota</taxon>
        <taxon>Actinomycetes</taxon>
        <taxon>Micromonosporales</taxon>
        <taxon>Micromonosporaceae</taxon>
        <taxon>Rugosimonospora</taxon>
    </lineage>
</organism>
<name>A0A8J3VS60_9ACTN</name>
<comment type="caution">
    <text evidence="2">The sequence shown here is derived from an EMBL/GenBank/DDBJ whole genome shotgun (WGS) entry which is preliminary data.</text>
</comment>
<protein>
    <submittedName>
        <fullName evidence="2">Uncharacterized protein</fullName>
    </submittedName>
</protein>
<dbReference type="Proteomes" id="UP000642748">
    <property type="component" value="Unassembled WGS sequence"/>
</dbReference>
<dbReference type="RefSeq" id="WP_203919819.1">
    <property type="nucleotide sequence ID" value="NZ_BONZ01000040.1"/>
</dbReference>
<proteinExistence type="predicted"/>
<dbReference type="Pfam" id="PF19593">
    <property type="entry name" value="DUF6098"/>
    <property type="match status" value="1"/>
</dbReference>